<dbReference type="AlphaFoldDB" id="A0A3D4V5I5"/>
<evidence type="ECO:0000313" key="2">
    <source>
        <dbReference type="Proteomes" id="UP000264071"/>
    </source>
</evidence>
<organism evidence="1 2">
    <name type="scientific">Gemmatimonas aurantiaca</name>
    <dbReference type="NCBI Taxonomy" id="173480"/>
    <lineage>
        <taxon>Bacteria</taxon>
        <taxon>Pseudomonadati</taxon>
        <taxon>Gemmatimonadota</taxon>
        <taxon>Gemmatimonadia</taxon>
        <taxon>Gemmatimonadales</taxon>
        <taxon>Gemmatimonadaceae</taxon>
        <taxon>Gemmatimonas</taxon>
    </lineage>
</organism>
<evidence type="ECO:0008006" key="3">
    <source>
        <dbReference type="Google" id="ProtNLM"/>
    </source>
</evidence>
<evidence type="ECO:0000313" key="1">
    <source>
        <dbReference type="EMBL" id="HCT56345.1"/>
    </source>
</evidence>
<protein>
    <recommendedName>
        <fullName evidence="3">DUF2007 domain-containing protein</fullName>
    </recommendedName>
</protein>
<name>A0A3D4V5I5_9BACT</name>
<dbReference type="Proteomes" id="UP000264071">
    <property type="component" value="Unassembled WGS sequence"/>
</dbReference>
<sequence length="113" mass="12442">MPLPCSQCNKRALTAVLLTRYFRAMGEAMVVIREYVNEMEALVARSVLEAHEIPAVVLRDDAGGMLPSMHLLYPVRLAVRTVDSAQALRILDAPFEMDASDDFVPGDDAPRGL</sequence>
<accession>A0A3D4V5I5</accession>
<dbReference type="Gene3D" id="3.30.70.790">
    <property type="entry name" value="UreE, C-terminal domain"/>
    <property type="match status" value="1"/>
</dbReference>
<gene>
    <name evidence="1" type="ORF">DGD08_03940</name>
</gene>
<comment type="caution">
    <text evidence="1">The sequence shown here is derived from an EMBL/GenBank/DDBJ whole genome shotgun (WGS) entry which is preliminary data.</text>
</comment>
<proteinExistence type="predicted"/>
<reference evidence="1 2" key="1">
    <citation type="journal article" date="2018" name="Nat. Biotechnol.">
        <title>A standardized bacterial taxonomy based on genome phylogeny substantially revises the tree of life.</title>
        <authorList>
            <person name="Parks D.H."/>
            <person name="Chuvochina M."/>
            <person name="Waite D.W."/>
            <person name="Rinke C."/>
            <person name="Skarshewski A."/>
            <person name="Chaumeil P.A."/>
            <person name="Hugenholtz P."/>
        </authorList>
    </citation>
    <scope>NUCLEOTIDE SEQUENCE [LARGE SCALE GENOMIC DNA]</scope>
    <source>
        <strain evidence="1">UBA8844</strain>
    </source>
</reference>
<dbReference type="EMBL" id="DPIY01000005">
    <property type="protein sequence ID" value="HCT56345.1"/>
    <property type="molecule type" value="Genomic_DNA"/>
</dbReference>